<dbReference type="Gene3D" id="3.90.290.10">
    <property type="entry name" value="TGF-beta binding (TB) domain"/>
    <property type="match status" value="1"/>
</dbReference>
<keyword evidence="4" id="KW-0325">Glycoprotein</keyword>
<evidence type="ECO:0000256" key="5">
    <source>
        <dbReference type="SAM" id="MobiDB-lite"/>
    </source>
</evidence>
<feature type="signal peptide" evidence="6">
    <location>
        <begin position="1"/>
        <end position="22"/>
    </location>
</feature>
<dbReference type="PANTHER" id="PTHR13866">
    <property type="entry name" value="SPARC OSTEONECTIN"/>
    <property type="match status" value="1"/>
</dbReference>
<feature type="domain" description="Kazal-like" evidence="7">
    <location>
        <begin position="102"/>
        <end position="160"/>
    </location>
</feature>
<name>A0ABN7AFP7_9HEMI</name>
<feature type="compositionally biased region" description="Basic residues" evidence="5">
    <location>
        <begin position="318"/>
        <end position="330"/>
    </location>
</feature>
<dbReference type="SMART" id="SM00274">
    <property type="entry name" value="FOLN"/>
    <property type="match status" value="3"/>
</dbReference>
<reference evidence="8 9" key="1">
    <citation type="submission" date="2023-09" db="EMBL/GenBank/DDBJ databases">
        <title>Nesidiocoris tenuis whole genome shotgun sequence.</title>
        <authorList>
            <person name="Shibata T."/>
            <person name="Shimoda M."/>
            <person name="Kobayashi T."/>
            <person name="Uehara T."/>
        </authorList>
    </citation>
    <scope>NUCLEOTIDE SEQUENCE [LARGE SCALE GENOMIC DNA]</scope>
    <source>
        <strain evidence="8 9">Japan</strain>
    </source>
</reference>
<dbReference type="SUPFAM" id="SSF100895">
    <property type="entry name" value="Kazal-type serine protease inhibitors"/>
    <property type="match status" value="3"/>
</dbReference>
<dbReference type="Gene3D" id="3.30.60.30">
    <property type="match status" value="3"/>
</dbReference>
<evidence type="ECO:0000256" key="6">
    <source>
        <dbReference type="SAM" id="SignalP"/>
    </source>
</evidence>
<feature type="compositionally biased region" description="Basic and acidic residues" evidence="5">
    <location>
        <begin position="331"/>
        <end position="350"/>
    </location>
</feature>
<dbReference type="CDD" id="cd00104">
    <property type="entry name" value="KAZAL_FS"/>
    <property type="match status" value="1"/>
</dbReference>
<keyword evidence="8" id="KW-0646">Protease inhibitor</keyword>
<protein>
    <submittedName>
        <fullName evidence="8">Kazal-type serine protease inhibitor domain</fullName>
    </submittedName>
</protein>
<sequence length="350" mass="38077">MRLLAVLRLCSALVLFGRTTQGGNCWYSPNRSGKCMELLEQMVDKETCCSMSHMATAWSPQDLDHGALFFWRVLGGGVPCTHCKQTCDDIECGLGKRCVMKDGDRPTCVCWPSCRAKEKRKGRVCGTDGRSYASTCRLKKKACRTKSSNLQLAYYGTCKSTCERITCPSGKYCLLDQNKHPHCVRCSRTCPYGLTSSKQTVCGVDGQTYSSTCDISAASCAMGKAIPIAYKGPCMSAATCSSITCSPSQSCLTDSNSGAPRCVTCNHICPAAKKGRRSQYGGPICGSNNRTYVSWCHMVKDACSMGVVIETKHSGSCKRKGKYASHRPHAVKNEVDTGKTSEERSIRPIL</sequence>
<dbReference type="PANTHER" id="PTHR13866:SF29">
    <property type="entry name" value="FOLLISTATIN"/>
    <property type="match status" value="1"/>
</dbReference>
<evidence type="ECO:0000256" key="1">
    <source>
        <dbReference type="ARBA" id="ARBA00022729"/>
    </source>
</evidence>
<organism evidence="8 9">
    <name type="scientific">Nesidiocoris tenuis</name>
    <dbReference type="NCBI Taxonomy" id="355587"/>
    <lineage>
        <taxon>Eukaryota</taxon>
        <taxon>Metazoa</taxon>
        <taxon>Ecdysozoa</taxon>
        <taxon>Arthropoda</taxon>
        <taxon>Hexapoda</taxon>
        <taxon>Insecta</taxon>
        <taxon>Pterygota</taxon>
        <taxon>Neoptera</taxon>
        <taxon>Paraneoptera</taxon>
        <taxon>Hemiptera</taxon>
        <taxon>Heteroptera</taxon>
        <taxon>Panheteroptera</taxon>
        <taxon>Cimicomorpha</taxon>
        <taxon>Miridae</taxon>
        <taxon>Dicyphina</taxon>
        <taxon>Nesidiocoris</taxon>
    </lineage>
</organism>
<dbReference type="GO" id="GO:0004867">
    <property type="term" value="F:serine-type endopeptidase inhibitor activity"/>
    <property type="evidence" value="ECO:0007669"/>
    <property type="project" value="UniProtKB-KW"/>
</dbReference>
<dbReference type="EMBL" id="AP028910">
    <property type="protein sequence ID" value="BES91093.1"/>
    <property type="molecule type" value="Genomic_DNA"/>
</dbReference>
<keyword evidence="1 6" id="KW-0732">Signal</keyword>
<keyword evidence="9" id="KW-1185">Reference proteome</keyword>
<proteinExistence type="predicted"/>
<feature type="chain" id="PRO_5046260933" evidence="6">
    <location>
        <begin position="23"/>
        <end position="350"/>
    </location>
</feature>
<evidence type="ECO:0000256" key="2">
    <source>
        <dbReference type="ARBA" id="ARBA00022737"/>
    </source>
</evidence>
<feature type="domain" description="Kazal-like" evidence="7">
    <location>
        <begin position="184"/>
        <end position="236"/>
    </location>
</feature>
<evidence type="ECO:0000259" key="7">
    <source>
        <dbReference type="PROSITE" id="PS51465"/>
    </source>
</evidence>
<feature type="domain" description="Kazal-like" evidence="7">
    <location>
        <begin position="263"/>
        <end position="319"/>
    </location>
</feature>
<evidence type="ECO:0000256" key="3">
    <source>
        <dbReference type="ARBA" id="ARBA00023157"/>
    </source>
</evidence>
<dbReference type="Pfam" id="PF21333">
    <property type="entry name" value="FST_N"/>
    <property type="match status" value="1"/>
</dbReference>
<keyword evidence="8" id="KW-0722">Serine protease inhibitor</keyword>
<dbReference type="InterPro" id="IPR002350">
    <property type="entry name" value="Kazal_dom"/>
</dbReference>
<dbReference type="Proteomes" id="UP001307889">
    <property type="component" value="Chromosome 2"/>
</dbReference>
<evidence type="ECO:0000313" key="8">
    <source>
        <dbReference type="EMBL" id="BES91093.1"/>
    </source>
</evidence>
<evidence type="ECO:0000256" key="4">
    <source>
        <dbReference type="ARBA" id="ARBA00023180"/>
    </source>
</evidence>
<dbReference type="InterPro" id="IPR003645">
    <property type="entry name" value="Fol_N"/>
</dbReference>
<dbReference type="InterPro" id="IPR036058">
    <property type="entry name" value="Kazal_dom_sf"/>
</dbReference>
<dbReference type="Pfam" id="PF07648">
    <property type="entry name" value="Kazal_2"/>
    <property type="match status" value="3"/>
</dbReference>
<gene>
    <name evidence="8" type="ORF">NTJ_03901</name>
</gene>
<dbReference type="SMART" id="SM00280">
    <property type="entry name" value="KAZAL"/>
    <property type="match status" value="3"/>
</dbReference>
<feature type="region of interest" description="Disordered" evidence="5">
    <location>
        <begin position="318"/>
        <end position="350"/>
    </location>
</feature>
<evidence type="ECO:0000313" key="9">
    <source>
        <dbReference type="Proteomes" id="UP001307889"/>
    </source>
</evidence>
<dbReference type="PROSITE" id="PS51465">
    <property type="entry name" value="KAZAL_2"/>
    <property type="match status" value="3"/>
</dbReference>
<keyword evidence="3" id="KW-1015">Disulfide bond</keyword>
<dbReference type="InterPro" id="IPR036773">
    <property type="entry name" value="TB_dom_sf"/>
</dbReference>
<accession>A0ABN7AFP7</accession>
<keyword evidence="2" id="KW-0677">Repeat</keyword>